<dbReference type="RefSeq" id="WP_377421616.1">
    <property type="nucleotide sequence ID" value="NZ_JBHSPR010000010.1"/>
</dbReference>
<accession>A0ABW1K801</accession>
<evidence type="ECO:0008006" key="5">
    <source>
        <dbReference type="Google" id="ProtNLM"/>
    </source>
</evidence>
<feature type="transmembrane region" description="Helical" evidence="2">
    <location>
        <begin position="318"/>
        <end position="338"/>
    </location>
</feature>
<reference evidence="4" key="1">
    <citation type="journal article" date="2019" name="Int. J. Syst. Evol. Microbiol.">
        <title>The Global Catalogue of Microorganisms (GCM) 10K type strain sequencing project: providing services to taxonomists for standard genome sequencing and annotation.</title>
        <authorList>
            <consortium name="The Broad Institute Genomics Platform"/>
            <consortium name="The Broad Institute Genome Sequencing Center for Infectious Disease"/>
            <person name="Wu L."/>
            <person name="Ma J."/>
        </authorList>
    </citation>
    <scope>NUCLEOTIDE SEQUENCE [LARGE SCALE GENOMIC DNA]</scope>
    <source>
        <strain evidence="4">ZS-35-S2</strain>
    </source>
</reference>
<evidence type="ECO:0000256" key="2">
    <source>
        <dbReference type="SAM" id="Phobius"/>
    </source>
</evidence>
<comment type="caution">
    <text evidence="3">The sequence shown here is derived from an EMBL/GenBank/DDBJ whole genome shotgun (WGS) entry which is preliminary data.</text>
</comment>
<feature type="compositionally biased region" description="Basic and acidic residues" evidence="1">
    <location>
        <begin position="97"/>
        <end position="106"/>
    </location>
</feature>
<dbReference type="EMBL" id="JBHSPR010000010">
    <property type="protein sequence ID" value="MFC6017392.1"/>
    <property type="molecule type" value="Genomic_DNA"/>
</dbReference>
<feature type="region of interest" description="Disordered" evidence="1">
    <location>
        <begin position="270"/>
        <end position="295"/>
    </location>
</feature>
<organism evidence="3 4">
    <name type="scientific">Plantactinospora solaniradicis</name>
    <dbReference type="NCBI Taxonomy" id="1723736"/>
    <lineage>
        <taxon>Bacteria</taxon>
        <taxon>Bacillati</taxon>
        <taxon>Actinomycetota</taxon>
        <taxon>Actinomycetes</taxon>
        <taxon>Micromonosporales</taxon>
        <taxon>Micromonosporaceae</taxon>
        <taxon>Plantactinospora</taxon>
    </lineage>
</organism>
<dbReference type="Proteomes" id="UP001596203">
    <property type="component" value="Unassembled WGS sequence"/>
</dbReference>
<evidence type="ECO:0000256" key="1">
    <source>
        <dbReference type="SAM" id="MobiDB-lite"/>
    </source>
</evidence>
<feature type="compositionally biased region" description="Basic and acidic residues" evidence="1">
    <location>
        <begin position="26"/>
        <end position="37"/>
    </location>
</feature>
<sequence>MDQQRNLPEEQVPGWRAGNHAYPDQQWRDVGEDRYSGADHLAPTQRGGPVPDARYGQPSDTGTERYGDQAGASLEVPLPSFGLGGSGVDPGYPPAEWSRDAAERGRGSGAGPDGGSPGHAGNPAALHGGGPDPAGGTFAGADRHEGPYRIPAGSGVDPVDSPYRIAGGGGVDGGSGLPYGSHGTGRHGAPPADPGQPPSSATGADPGRSPLSGYPIVQPGRGAEQSGPLDQPTNLVPQVESHSGGGGTAAGADAAGFRTEAIDRAALRRPAAPAPPGHDAPGLDSSGHGAPGLGAPGQLGSVGLAGADGVYRTRRPGLAAILAILALVFEVPAVRVLLDGAVGGPVSPSAVLAGVFLVLGLPMFAAGLYGLITSAATLGDPVRAWLRPPTGYLTIGLVLFVAAALATG</sequence>
<feature type="compositionally biased region" description="Gly residues" evidence="1">
    <location>
        <begin position="166"/>
        <end position="177"/>
    </location>
</feature>
<feature type="transmembrane region" description="Helical" evidence="2">
    <location>
        <begin position="384"/>
        <end position="406"/>
    </location>
</feature>
<keyword evidence="2" id="KW-0472">Membrane</keyword>
<keyword evidence="2" id="KW-0812">Transmembrane</keyword>
<evidence type="ECO:0000313" key="3">
    <source>
        <dbReference type="EMBL" id="MFC6017392.1"/>
    </source>
</evidence>
<keyword evidence="2" id="KW-1133">Transmembrane helix</keyword>
<evidence type="ECO:0000313" key="4">
    <source>
        <dbReference type="Proteomes" id="UP001596203"/>
    </source>
</evidence>
<feature type="region of interest" description="Disordered" evidence="1">
    <location>
        <begin position="1"/>
        <end position="252"/>
    </location>
</feature>
<gene>
    <name evidence="3" type="ORF">ACFP2T_14380</name>
</gene>
<feature type="transmembrane region" description="Helical" evidence="2">
    <location>
        <begin position="350"/>
        <end position="372"/>
    </location>
</feature>
<protein>
    <recommendedName>
        <fullName evidence="5">YIP1 family protein</fullName>
    </recommendedName>
</protein>
<feature type="compositionally biased region" description="Gly residues" evidence="1">
    <location>
        <begin position="107"/>
        <end position="118"/>
    </location>
</feature>
<feature type="compositionally biased region" description="Low complexity" evidence="1">
    <location>
        <begin position="279"/>
        <end position="288"/>
    </location>
</feature>
<keyword evidence="4" id="KW-1185">Reference proteome</keyword>
<name>A0ABW1K801_9ACTN</name>
<proteinExistence type="predicted"/>